<evidence type="ECO:0000313" key="6">
    <source>
        <dbReference type="EMBL" id="GFQ70660.1"/>
    </source>
</evidence>
<dbReference type="PROSITE" id="PS00018">
    <property type="entry name" value="EF_HAND_1"/>
    <property type="match status" value="1"/>
</dbReference>
<evidence type="ECO:0000256" key="4">
    <source>
        <dbReference type="SAM" id="SignalP"/>
    </source>
</evidence>
<dbReference type="SUPFAM" id="SSF47473">
    <property type="entry name" value="EF-hand"/>
    <property type="match status" value="1"/>
</dbReference>
<proteinExistence type="predicted"/>
<keyword evidence="2" id="KW-0677">Repeat</keyword>
<evidence type="ECO:0000259" key="5">
    <source>
        <dbReference type="Pfam" id="PF13499"/>
    </source>
</evidence>
<evidence type="ECO:0000256" key="2">
    <source>
        <dbReference type="ARBA" id="ARBA00022737"/>
    </source>
</evidence>
<comment type="caution">
    <text evidence="6">The sequence shown here is derived from an EMBL/GenBank/DDBJ whole genome shotgun (WGS) entry which is preliminary data.</text>
</comment>
<accession>A0A8X6F457</accession>
<gene>
    <name evidence="6" type="ORF">TNCT_590291</name>
</gene>
<evidence type="ECO:0000256" key="3">
    <source>
        <dbReference type="ARBA" id="ARBA00022837"/>
    </source>
</evidence>
<dbReference type="PANTHER" id="PTHR23104:SF17">
    <property type="entry name" value="EF-HAND DOMAIN-CONTAINING PROTEIN"/>
    <property type="match status" value="1"/>
</dbReference>
<keyword evidence="3" id="KW-0106">Calcium</keyword>
<dbReference type="Gene3D" id="1.10.238.10">
    <property type="entry name" value="EF-hand"/>
    <property type="match status" value="1"/>
</dbReference>
<feature type="domain" description="EF-hand" evidence="5">
    <location>
        <begin position="67"/>
        <end position="148"/>
    </location>
</feature>
<feature type="chain" id="PRO_5036500894" description="EF-hand domain-containing protein" evidence="4">
    <location>
        <begin position="23"/>
        <end position="154"/>
    </location>
</feature>
<keyword evidence="1 4" id="KW-0732">Signal</keyword>
<dbReference type="PANTHER" id="PTHR23104">
    <property type="entry name" value="MULTIPLE COAGULATION FACTOR DEFICIENCY PROTEIN 2 NEURAL STEM CELL DERIVED NEURONAL SURVIVAL PROTEIN"/>
    <property type="match status" value="1"/>
</dbReference>
<name>A0A8X6F457_TRICU</name>
<organism evidence="6 7">
    <name type="scientific">Trichonephila clavata</name>
    <name type="common">Joro spider</name>
    <name type="synonym">Nephila clavata</name>
    <dbReference type="NCBI Taxonomy" id="2740835"/>
    <lineage>
        <taxon>Eukaryota</taxon>
        <taxon>Metazoa</taxon>
        <taxon>Ecdysozoa</taxon>
        <taxon>Arthropoda</taxon>
        <taxon>Chelicerata</taxon>
        <taxon>Arachnida</taxon>
        <taxon>Araneae</taxon>
        <taxon>Araneomorphae</taxon>
        <taxon>Entelegynae</taxon>
        <taxon>Araneoidea</taxon>
        <taxon>Nephilidae</taxon>
        <taxon>Trichonephila</taxon>
    </lineage>
</organism>
<dbReference type="InterPro" id="IPR052110">
    <property type="entry name" value="MCFD2-like"/>
</dbReference>
<dbReference type="GO" id="GO:0005509">
    <property type="term" value="F:calcium ion binding"/>
    <property type="evidence" value="ECO:0007669"/>
    <property type="project" value="InterPro"/>
</dbReference>
<dbReference type="Proteomes" id="UP000887116">
    <property type="component" value="Unassembled WGS sequence"/>
</dbReference>
<reference evidence="6" key="1">
    <citation type="submission" date="2020-07" db="EMBL/GenBank/DDBJ databases">
        <title>Multicomponent nature underlies the extraordinary mechanical properties of spider dragline silk.</title>
        <authorList>
            <person name="Kono N."/>
            <person name="Nakamura H."/>
            <person name="Mori M."/>
            <person name="Yoshida Y."/>
            <person name="Ohtoshi R."/>
            <person name="Malay A.D."/>
            <person name="Moran D.A.P."/>
            <person name="Tomita M."/>
            <person name="Numata K."/>
            <person name="Arakawa K."/>
        </authorList>
    </citation>
    <scope>NUCLEOTIDE SEQUENCE</scope>
</reference>
<protein>
    <recommendedName>
        <fullName evidence="5">EF-hand domain-containing protein</fullName>
    </recommendedName>
</protein>
<dbReference type="InterPro" id="IPR011992">
    <property type="entry name" value="EF-hand-dom_pair"/>
</dbReference>
<feature type="signal peptide" evidence="4">
    <location>
        <begin position="1"/>
        <end position="22"/>
    </location>
</feature>
<dbReference type="InterPro" id="IPR002048">
    <property type="entry name" value="EF_hand_dom"/>
</dbReference>
<dbReference type="AlphaFoldDB" id="A0A8X6F457"/>
<sequence>MTMIVTTLSAVIAATFFMYVSCSTDLHHHDHSSPEVMISLSAEDERHHIGQHMSGVVDLDQMTEHDMKFLYFKMHDSDNNNKLDGCELVKSLLHWHVEECKATGEDHAHHGTTKIFEHEELAFMIDPILSTDDSNLDGFIDYPEFISAQKSRGF</sequence>
<dbReference type="EMBL" id="BMAO01020901">
    <property type="protein sequence ID" value="GFQ70660.1"/>
    <property type="molecule type" value="Genomic_DNA"/>
</dbReference>
<evidence type="ECO:0000256" key="1">
    <source>
        <dbReference type="ARBA" id="ARBA00022729"/>
    </source>
</evidence>
<dbReference type="Pfam" id="PF13499">
    <property type="entry name" value="EF-hand_7"/>
    <property type="match status" value="1"/>
</dbReference>
<dbReference type="InterPro" id="IPR018247">
    <property type="entry name" value="EF_Hand_1_Ca_BS"/>
</dbReference>
<dbReference type="OrthoDB" id="289247at2759"/>
<evidence type="ECO:0000313" key="7">
    <source>
        <dbReference type="Proteomes" id="UP000887116"/>
    </source>
</evidence>
<keyword evidence="7" id="KW-1185">Reference proteome</keyword>